<dbReference type="Gramene" id="PRQ44916">
    <property type="protein sequence ID" value="PRQ44916"/>
    <property type="gene ID" value="RchiOBHm_Chr3g0484451"/>
</dbReference>
<keyword evidence="1" id="KW-1133">Transmembrane helix</keyword>
<keyword evidence="1" id="KW-0472">Membrane</keyword>
<keyword evidence="1" id="KW-0812">Transmembrane</keyword>
<proteinExistence type="predicted"/>
<organism evidence="2 3">
    <name type="scientific">Rosa chinensis</name>
    <name type="common">China rose</name>
    <dbReference type="NCBI Taxonomy" id="74649"/>
    <lineage>
        <taxon>Eukaryota</taxon>
        <taxon>Viridiplantae</taxon>
        <taxon>Streptophyta</taxon>
        <taxon>Embryophyta</taxon>
        <taxon>Tracheophyta</taxon>
        <taxon>Spermatophyta</taxon>
        <taxon>Magnoliopsida</taxon>
        <taxon>eudicotyledons</taxon>
        <taxon>Gunneridae</taxon>
        <taxon>Pentapetalae</taxon>
        <taxon>rosids</taxon>
        <taxon>fabids</taxon>
        <taxon>Rosales</taxon>
        <taxon>Rosaceae</taxon>
        <taxon>Rosoideae</taxon>
        <taxon>Rosoideae incertae sedis</taxon>
        <taxon>Rosa</taxon>
    </lineage>
</organism>
<evidence type="ECO:0000313" key="2">
    <source>
        <dbReference type="EMBL" id="PRQ44916.1"/>
    </source>
</evidence>
<evidence type="ECO:0000256" key="1">
    <source>
        <dbReference type="SAM" id="Phobius"/>
    </source>
</evidence>
<sequence length="127" mass="14452">MRSLAHRSTSHSCGSLFHRSLYRSKQPWPPLRCSDLYDVMTSLQPLCSYCLPKYRSEVKSMGDVMVFELRSLGPCTMFSGSAACGVHVQRGSISVPSKRMRLLYCIIKIFKAFFTSSDLMLLVFDHM</sequence>
<evidence type="ECO:0000313" key="3">
    <source>
        <dbReference type="Proteomes" id="UP000238479"/>
    </source>
</evidence>
<dbReference type="EMBL" id="PDCK01000041">
    <property type="protein sequence ID" value="PRQ44916.1"/>
    <property type="molecule type" value="Genomic_DNA"/>
</dbReference>
<reference evidence="2 3" key="1">
    <citation type="journal article" date="2018" name="Nat. Genet.">
        <title>The Rosa genome provides new insights in the design of modern roses.</title>
        <authorList>
            <person name="Bendahmane M."/>
        </authorList>
    </citation>
    <scope>NUCLEOTIDE SEQUENCE [LARGE SCALE GENOMIC DNA]</scope>
    <source>
        <strain evidence="3">cv. Old Blush</strain>
    </source>
</reference>
<name>A0A2P6RER1_ROSCH</name>
<keyword evidence="3" id="KW-1185">Reference proteome</keyword>
<protein>
    <submittedName>
        <fullName evidence="2">Uncharacterized protein</fullName>
    </submittedName>
</protein>
<comment type="caution">
    <text evidence="2">The sequence shown here is derived from an EMBL/GenBank/DDBJ whole genome shotgun (WGS) entry which is preliminary data.</text>
</comment>
<accession>A0A2P6RER1</accession>
<dbReference type="AlphaFoldDB" id="A0A2P6RER1"/>
<feature type="transmembrane region" description="Helical" evidence="1">
    <location>
        <begin position="102"/>
        <end position="124"/>
    </location>
</feature>
<dbReference type="Proteomes" id="UP000238479">
    <property type="component" value="Chromosome 3"/>
</dbReference>
<gene>
    <name evidence="2" type="ORF">RchiOBHm_Chr3g0484451</name>
</gene>